<dbReference type="Pfam" id="PF00583">
    <property type="entry name" value="Acetyltransf_1"/>
    <property type="match status" value="1"/>
</dbReference>
<dbReference type="AlphaFoldDB" id="A0AAU7JUY0"/>
<organism evidence="4">
    <name type="scientific">Pedococcus sp. KACC 23699</name>
    <dbReference type="NCBI Taxonomy" id="3149228"/>
    <lineage>
        <taxon>Bacteria</taxon>
        <taxon>Bacillati</taxon>
        <taxon>Actinomycetota</taxon>
        <taxon>Actinomycetes</taxon>
        <taxon>Micrococcales</taxon>
        <taxon>Intrasporangiaceae</taxon>
        <taxon>Pedococcus</taxon>
    </lineage>
</organism>
<dbReference type="InterPro" id="IPR016181">
    <property type="entry name" value="Acyl_CoA_acyltransferase"/>
</dbReference>
<keyword evidence="1" id="KW-0808">Transferase</keyword>
<dbReference type="RefSeq" id="WP_406831097.1">
    <property type="nucleotide sequence ID" value="NZ_CP157483.1"/>
</dbReference>
<reference evidence="4" key="1">
    <citation type="submission" date="2024-05" db="EMBL/GenBank/DDBJ databases">
        <authorList>
            <person name="Kim S."/>
            <person name="Heo J."/>
            <person name="Choi H."/>
            <person name="Choi Y."/>
            <person name="Kwon S.-W."/>
            <person name="Kim Y."/>
        </authorList>
    </citation>
    <scope>NUCLEOTIDE SEQUENCE</scope>
    <source>
        <strain evidence="4">KACC 23699</strain>
    </source>
</reference>
<gene>
    <name evidence="4" type="ORF">ABEG17_19180</name>
</gene>
<dbReference type="PROSITE" id="PS51186">
    <property type="entry name" value="GNAT"/>
    <property type="match status" value="1"/>
</dbReference>
<evidence type="ECO:0000256" key="1">
    <source>
        <dbReference type="ARBA" id="ARBA00022679"/>
    </source>
</evidence>
<evidence type="ECO:0000259" key="3">
    <source>
        <dbReference type="PROSITE" id="PS51186"/>
    </source>
</evidence>
<feature type="domain" description="N-acetyltransferase" evidence="3">
    <location>
        <begin position="1"/>
        <end position="154"/>
    </location>
</feature>
<protein>
    <submittedName>
        <fullName evidence="4">GNAT family N-acetyltransferase</fullName>
    </submittedName>
</protein>
<dbReference type="SUPFAM" id="SSF55729">
    <property type="entry name" value="Acyl-CoA N-acyltransferases (Nat)"/>
    <property type="match status" value="1"/>
</dbReference>
<dbReference type="CDD" id="cd04301">
    <property type="entry name" value="NAT_SF"/>
    <property type="match status" value="1"/>
</dbReference>
<dbReference type="InterPro" id="IPR000182">
    <property type="entry name" value="GNAT_dom"/>
</dbReference>
<dbReference type="InterPro" id="IPR050832">
    <property type="entry name" value="Bact_Acetyltransf"/>
</dbReference>
<proteinExistence type="predicted"/>
<sequence>MEIRLALPTDLASVQGIEEASDQVFASVMDVSLWGSAPTGQERATEPGFLLVAAEGDEVVGFAHVVDVDGPGGPAHLEQIAVLPDRSRRGVGSVLLEQACRYAAERGFAQVTLRTFRDVPWNAPFYAGHGFVVMADEPDWMGPLRAAEERIGLPRNGVRVAMVRPLT</sequence>
<dbReference type="PANTHER" id="PTHR43877">
    <property type="entry name" value="AMINOALKYLPHOSPHONATE N-ACETYLTRANSFERASE-RELATED-RELATED"/>
    <property type="match status" value="1"/>
</dbReference>
<evidence type="ECO:0000313" key="4">
    <source>
        <dbReference type="EMBL" id="XBO43659.1"/>
    </source>
</evidence>
<name>A0AAU7JUY0_9MICO</name>
<dbReference type="GO" id="GO:0016747">
    <property type="term" value="F:acyltransferase activity, transferring groups other than amino-acyl groups"/>
    <property type="evidence" value="ECO:0007669"/>
    <property type="project" value="InterPro"/>
</dbReference>
<dbReference type="EMBL" id="CP157483">
    <property type="protein sequence ID" value="XBO43659.1"/>
    <property type="molecule type" value="Genomic_DNA"/>
</dbReference>
<dbReference type="Gene3D" id="3.40.630.30">
    <property type="match status" value="1"/>
</dbReference>
<keyword evidence="2" id="KW-0012">Acyltransferase</keyword>
<accession>A0AAU7JUY0</accession>
<evidence type="ECO:0000256" key="2">
    <source>
        <dbReference type="ARBA" id="ARBA00023315"/>
    </source>
</evidence>